<evidence type="ECO:0000313" key="3">
    <source>
        <dbReference type="RefSeq" id="XP_030985918.1"/>
    </source>
</evidence>
<gene>
    <name evidence="3" type="ORF">PgNI_02307</name>
</gene>
<dbReference type="KEGG" id="pgri:PgNI_02307"/>
<proteinExistence type="predicted"/>
<dbReference type="Proteomes" id="UP000515153">
    <property type="component" value="Unplaced"/>
</dbReference>
<dbReference type="RefSeq" id="XP_030985918.1">
    <property type="nucleotide sequence ID" value="XM_031122374.1"/>
</dbReference>
<protein>
    <submittedName>
        <fullName evidence="3">Uncharacterized protein</fullName>
    </submittedName>
</protein>
<evidence type="ECO:0000313" key="2">
    <source>
        <dbReference type="Proteomes" id="UP000515153"/>
    </source>
</evidence>
<dbReference type="GeneID" id="41957286"/>
<feature type="region of interest" description="Disordered" evidence="1">
    <location>
        <begin position="15"/>
        <end position="54"/>
    </location>
</feature>
<sequence>MSDFISTNPLQHDIFKPSALYQNPKMGSDQFNEKPRQSGRDAGETSNQTLEEASEEFHDAKIYQEDEEMTSICSDIRAELARLVAMIDNDKASAIDVPVVRSESLNLEKIGEQNSEAETSKKP</sequence>
<keyword evidence="2" id="KW-1185">Reference proteome</keyword>
<reference evidence="3" key="1">
    <citation type="journal article" date="2019" name="Mol. Biol. Evol.">
        <title>Blast fungal genomes show frequent chromosomal changes, gene gains and losses, and effector gene turnover.</title>
        <authorList>
            <person name="Gomez Luciano L.B."/>
            <person name="Jason Tsai I."/>
            <person name="Chuma I."/>
            <person name="Tosa Y."/>
            <person name="Chen Y.H."/>
            <person name="Li J.Y."/>
            <person name="Li M.Y."/>
            <person name="Jade Lu M.Y."/>
            <person name="Nakayashiki H."/>
            <person name="Li W.H."/>
        </authorList>
    </citation>
    <scope>NUCLEOTIDE SEQUENCE</scope>
    <source>
        <strain evidence="3">NI907</strain>
    </source>
</reference>
<reference evidence="3" key="2">
    <citation type="submission" date="2019-10" db="EMBL/GenBank/DDBJ databases">
        <authorList>
            <consortium name="NCBI Genome Project"/>
        </authorList>
    </citation>
    <scope>NUCLEOTIDE SEQUENCE</scope>
    <source>
        <strain evidence="3">NI907</strain>
    </source>
</reference>
<reference evidence="3" key="3">
    <citation type="submission" date="2025-08" db="UniProtKB">
        <authorList>
            <consortium name="RefSeq"/>
        </authorList>
    </citation>
    <scope>IDENTIFICATION</scope>
    <source>
        <strain evidence="3">NI907</strain>
    </source>
</reference>
<dbReference type="AlphaFoldDB" id="A0A6P8BF96"/>
<organism evidence="2 3">
    <name type="scientific">Pyricularia grisea</name>
    <name type="common">Crabgrass-specific blast fungus</name>
    <name type="synonym">Magnaporthe grisea</name>
    <dbReference type="NCBI Taxonomy" id="148305"/>
    <lineage>
        <taxon>Eukaryota</taxon>
        <taxon>Fungi</taxon>
        <taxon>Dikarya</taxon>
        <taxon>Ascomycota</taxon>
        <taxon>Pezizomycotina</taxon>
        <taxon>Sordariomycetes</taxon>
        <taxon>Sordariomycetidae</taxon>
        <taxon>Magnaporthales</taxon>
        <taxon>Pyriculariaceae</taxon>
        <taxon>Pyricularia</taxon>
    </lineage>
</organism>
<evidence type="ECO:0000256" key="1">
    <source>
        <dbReference type="SAM" id="MobiDB-lite"/>
    </source>
</evidence>
<name>A0A6P8BF96_PYRGI</name>
<accession>A0A6P8BF96</accession>
<feature type="compositionally biased region" description="Basic and acidic residues" evidence="1">
    <location>
        <begin position="31"/>
        <end position="43"/>
    </location>
</feature>